<comment type="caution">
    <text evidence="1">The sequence shown here is derived from an EMBL/GenBank/DDBJ whole genome shotgun (WGS) entry which is preliminary data.</text>
</comment>
<protein>
    <submittedName>
        <fullName evidence="1">Uncharacterized protein</fullName>
    </submittedName>
</protein>
<keyword evidence="2" id="KW-1185">Reference proteome</keyword>
<reference evidence="1 2" key="1">
    <citation type="journal article" date="2019" name="Sci. Rep.">
        <title>Orb-weaving spider Araneus ventricosus genome elucidates the spidroin gene catalogue.</title>
        <authorList>
            <person name="Kono N."/>
            <person name="Nakamura H."/>
            <person name="Ohtoshi R."/>
            <person name="Moran D.A.P."/>
            <person name="Shinohara A."/>
            <person name="Yoshida Y."/>
            <person name="Fujiwara M."/>
            <person name="Mori M."/>
            <person name="Tomita M."/>
            <person name="Arakawa K."/>
        </authorList>
    </citation>
    <scope>NUCLEOTIDE SEQUENCE [LARGE SCALE GENOMIC DNA]</scope>
</reference>
<name>A0A4Y2HW03_ARAVE</name>
<evidence type="ECO:0000313" key="2">
    <source>
        <dbReference type="Proteomes" id="UP000499080"/>
    </source>
</evidence>
<dbReference type="Proteomes" id="UP000499080">
    <property type="component" value="Unassembled WGS sequence"/>
</dbReference>
<accession>A0A4Y2HW03</accession>
<dbReference type="AlphaFoldDB" id="A0A4Y2HW03"/>
<sequence>MNLLSIRHEYSARQVASLTADAIETGYSRKNPFQVDRSSRMMFPFPPQTGRKDKIKPLLPSSFSDSKWIFLNLTSCCKDHRQRDNLASRVLVADRQ</sequence>
<dbReference type="EMBL" id="BGPR01002203">
    <property type="protein sequence ID" value="GBM69590.1"/>
    <property type="molecule type" value="Genomic_DNA"/>
</dbReference>
<evidence type="ECO:0000313" key="1">
    <source>
        <dbReference type="EMBL" id="GBM69590.1"/>
    </source>
</evidence>
<gene>
    <name evidence="1" type="ORF">AVEN_152676_1</name>
</gene>
<organism evidence="1 2">
    <name type="scientific">Araneus ventricosus</name>
    <name type="common">Orbweaver spider</name>
    <name type="synonym">Epeira ventricosa</name>
    <dbReference type="NCBI Taxonomy" id="182803"/>
    <lineage>
        <taxon>Eukaryota</taxon>
        <taxon>Metazoa</taxon>
        <taxon>Ecdysozoa</taxon>
        <taxon>Arthropoda</taxon>
        <taxon>Chelicerata</taxon>
        <taxon>Arachnida</taxon>
        <taxon>Araneae</taxon>
        <taxon>Araneomorphae</taxon>
        <taxon>Entelegynae</taxon>
        <taxon>Araneoidea</taxon>
        <taxon>Araneidae</taxon>
        <taxon>Araneus</taxon>
    </lineage>
</organism>
<proteinExistence type="predicted"/>